<dbReference type="EMBL" id="JANIBC010000002">
    <property type="protein sequence ID" value="MCQ8184499.1"/>
    <property type="molecule type" value="Genomic_DNA"/>
</dbReference>
<evidence type="ECO:0000256" key="2">
    <source>
        <dbReference type="ARBA" id="ARBA00005811"/>
    </source>
</evidence>
<dbReference type="RefSeq" id="WP_256618322.1">
    <property type="nucleotide sequence ID" value="NZ_JANIBC010000002.1"/>
</dbReference>
<dbReference type="GO" id="GO:0051301">
    <property type="term" value="P:cell division"/>
    <property type="evidence" value="ECO:0007669"/>
    <property type="project" value="UniProtKB-KW"/>
</dbReference>
<evidence type="ECO:0000256" key="4">
    <source>
        <dbReference type="ARBA" id="ARBA00022519"/>
    </source>
</evidence>
<comment type="caution">
    <text evidence="12">The sequence shown here is derived from an EMBL/GenBank/DDBJ whole genome shotgun (WGS) entry which is preliminary data.</text>
</comment>
<keyword evidence="7 11" id="KW-1133">Transmembrane helix</keyword>
<dbReference type="Pfam" id="PF02472">
    <property type="entry name" value="ExbD"/>
    <property type="match status" value="1"/>
</dbReference>
<evidence type="ECO:0000256" key="3">
    <source>
        <dbReference type="ARBA" id="ARBA00022475"/>
    </source>
</evidence>
<evidence type="ECO:0000256" key="1">
    <source>
        <dbReference type="ARBA" id="ARBA00004162"/>
    </source>
</evidence>
<keyword evidence="5" id="KW-0132">Cell division</keyword>
<dbReference type="InterPro" id="IPR014168">
    <property type="entry name" value="Tol-Pal_TolR"/>
</dbReference>
<reference evidence="12" key="1">
    <citation type="submission" date="2022-07" db="EMBL/GenBank/DDBJ databases">
        <title>Parvularcula maris sp. nov., an algicidal bacterium isolated from seawater.</title>
        <authorList>
            <person name="Li F."/>
        </authorList>
    </citation>
    <scope>NUCLEOTIDE SEQUENCE</scope>
    <source>
        <strain evidence="12">BGMRC 0090</strain>
    </source>
</reference>
<proteinExistence type="inferred from homology"/>
<dbReference type="GO" id="GO:0015031">
    <property type="term" value="P:protein transport"/>
    <property type="evidence" value="ECO:0007669"/>
    <property type="project" value="UniProtKB-KW"/>
</dbReference>
<evidence type="ECO:0000313" key="13">
    <source>
        <dbReference type="Proteomes" id="UP001142610"/>
    </source>
</evidence>
<keyword evidence="10" id="KW-0813">Transport</keyword>
<dbReference type="Proteomes" id="UP001142610">
    <property type="component" value="Unassembled WGS sequence"/>
</dbReference>
<evidence type="ECO:0000256" key="7">
    <source>
        <dbReference type="ARBA" id="ARBA00022989"/>
    </source>
</evidence>
<keyword evidence="4" id="KW-0997">Cell inner membrane</keyword>
<comment type="similarity">
    <text evidence="2 10">Belongs to the ExbD/TolR family.</text>
</comment>
<dbReference type="InterPro" id="IPR003400">
    <property type="entry name" value="ExbD"/>
</dbReference>
<organism evidence="12 13">
    <name type="scientific">Parvularcula maris</name>
    <dbReference type="NCBI Taxonomy" id="2965077"/>
    <lineage>
        <taxon>Bacteria</taxon>
        <taxon>Pseudomonadati</taxon>
        <taxon>Pseudomonadota</taxon>
        <taxon>Alphaproteobacteria</taxon>
        <taxon>Parvularculales</taxon>
        <taxon>Parvularculaceae</taxon>
        <taxon>Parvularcula</taxon>
    </lineage>
</organism>
<keyword evidence="9" id="KW-0131">Cell cycle</keyword>
<evidence type="ECO:0000256" key="8">
    <source>
        <dbReference type="ARBA" id="ARBA00023136"/>
    </source>
</evidence>
<gene>
    <name evidence="12" type="primary">tolR</name>
    <name evidence="12" type="ORF">NOG11_03780</name>
</gene>
<dbReference type="PANTHER" id="PTHR30558">
    <property type="entry name" value="EXBD MEMBRANE COMPONENT OF PMF-DRIVEN MACROMOLECULE IMPORT SYSTEM"/>
    <property type="match status" value="1"/>
</dbReference>
<dbReference type="Gene3D" id="3.30.420.270">
    <property type="match status" value="1"/>
</dbReference>
<evidence type="ECO:0000256" key="6">
    <source>
        <dbReference type="ARBA" id="ARBA00022692"/>
    </source>
</evidence>
<keyword evidence="10" id="KW-0653">Protein transport</keyword>
<dbReference type="GO" id="GO:0022857">
    <property type="term" value="F:transmembrane transporter activity"/>
    <property type="evidence" value="ECO:0007669"/>
    <property type="project" value="InterPro"/>
</dbReference>
<evidence type="ECO:0000256" key="9">
    <source>
        <dbReference type="ARBA" id="ARBA00023306"/>
    </source>
</evidence>
<keyword evidence="3" id="KW-1003">Cell membrane</keyword>
<comment type="subcellular location">
    <subcellularLocation>
        <location evidence="1">Cell membrane</location>
        <topology evidence="1">Single-pass membrane protein</topology>
    </subcellularLocation>
    <subcellularLocation>
        <location evidence="10">Cell membrane</location>
        <topology evidence="10">Single-pass type II membrane protein</topology>
    </subcellularLocation>
</comment>
<keyword evidence="6 10" id="KW-0812">Transmembrane</keyword>
<evidence type="ECO:0000313" key="12">
    <source>
        <dbReference type="EMBL" id="MCQ8184499.1"/>
    </source>
</evidence>
<keyword evidence="8 11" id="KW-0472">Membrane</keyword>
<dbReference type="PANTHER" id="PTHR30558:SF7">
    <property type="entry name" value="TOL-PAL SYSTEM PROTEIN TOLR"/>
    <property type="match status" value="1"/>
</dbReference>
<accession>A0A9X2RH56</accession>
<protein>
    <submittedName>
        <fullName evidence="12">Protein TolR</fullName>
    </submittedName>
</protein>
<evidence type="ECO:0000256" key="11">
    <source>
        <dbReference type="SAM" id="Phobius"/>
    </source>
</evidence>
<keyword evidence="13" id="KW-1185">Reference proteome</keyword>
<name>A0A9X2RH56_9PROT</name>
<dbReference type="AlphaFoldDB" id="A0A9X2RH56"/>
<dbReference type="NCBIfam" id="TIGR02801">
    <property type="entry name" value="tolR"/>
    <property type="match status" value="1"/>
</dbReference>
<dbReference type="GO" id="GO:0005886">
    <property type="term" value="C:plasma membrane"/>
    <property type="evidence" value="ECO:0007669"/>
    <property type="project" value="UniProtKB-SubCell"/>
</dbReference>
<evidence type="ECO:0000256" key="5">
    <source>
        <dbReference type="ARBA" id="ARBA00022618"/>
    </source>
</evidence>
<sequence>MAGGLMPGGGGGFSGSKLKRSSAPMSEINVTPLVDVMLVLLIIFMVAAPLLTVGIDVELPETEAQAMTEEVEPLTISITADGKIFVQETEVAYDDLISHLSAIAQTGYDQTIYVRADKRVLYDDVAKVLGRIQAAGFRDFGLVNDNG</sequence>
<evidence type="ECO:0000256" key="10">
    <source>
        <dbReference type="RuleBase" id="RU003879"/>
    </source>
</evidence>
<feature type="transmembrane region" description="Helical" evidence="11">
    <location>
        <begin position="36"/>
        <end position="57"/>
    </location>
</feature>